<keyword evidence="1" id="KW-0028">Amino-acid biosynthesis</keyword>
<dbReference type="InterPro" id="IPR029055">
    <property type="entry name" value="Ntn_hydrolases_N"/>
</dbReference>
<dbReference type="PROSITE" id="PS51278">
    <property type="entry name" value="GATASE_TYPE_2"/>
    <property type="match status" value="1"/>
</dbReference>
<dbReference type="Proteomes" id="UP000664534">
    <property type="component" value="Unassembled WGS sequence"/>
</dbReference>
<dbReference type="Pfam" id="PF13537">
    <property type="entry name" value="GATase_7"/>
    <property type="match status" value="1"/>
</dbReference>
<dbReference type="SUPFAM" id="SSF56235">
    <property type="entry name" value="N-terminal nucleophile aminohydrolases (Ntn hydrolases)"/>
    <property type="match status" value="1"/>
</dbReference>
<keyword evidence="6" id="KW-1185">Reference proteome</keyword>
<dbReference type="InterPro" id="IPR014729">
    <property type="entry name" value="Rossmann-like_a/b/a_fold"/>
</dbReference>
<keyword evidence="2" id="KW-0061">Asparagine biosynthesis</keyword>
<dbReference type="InterPro" id="IPR051857">
    <property type="entry name" value="Asn_synthetase_domain"/>
</dbReference>
<sequence>MCGIFFSSSQEEHRLPSNGLLDDLKRRGPDSANSVSPLINLESTAFRKSGPKMRKQTYFLTFLSTVLSLRGSSVVRQPLSDQESGSLLCWNGEAWKIGNRSIESNDAERVFDAFLSAVGHSNNTDHKLASPHHSLQAVVDVLSSITGPYAFVFYDAQHHRVLYGRDALGRRSLLIRRYSTTSIVLSSIRDPTESEDLMEVEADGIYVLDLTADIDPSSNDVDQITHVPIPLPPSQSIASVRVAVLFSGGLDCTVLARMLHDVLPKEQDIDLLNVAFENPRVVQAAEACHIHQPACSAYSLCPDRITGLSSYSELLAICSGRKWRFVSIDIPYTDTKAHRAKVISLIHPHNTEMDLSIAYALYFAARGMGTVQTESGDGAMHYTTPARVLLSGLGADELFGGYTRHATAFDRRGYSGLADELAFDFNRLGKRNLGRDDRVISHWGKEVRYPYLDEDLVSWALRLPVWEKCGFGQADNCEDGSIPLLEPGKKLLRLLAWDLGLRSAAAEKKRAIQFGARTAKMEVGKTKGTQTLS</sequence>
<dbReference type="CDD" id="cd01991">
    <property type="entry name" value="Asn_synthase_B_C"/>
    <property type="match status" value="1"/>
</dbReference>
<dbReference type="PANTHER" id="PTHR45937:SF1">
    <property type="entry name" value="ASPARAGINE SYNTHETASE DOMAIN-CONTAINING PROTEIN 1"/>
    <property type="match status" value="1"/>
</dbReference>
<dbReference type="Gene3D" id="3.60.20.10">
    <property type="entry name" value="Glutamine Phosphoribosylpyrophosphate, subunit 1, domain 1"/>
    <property type="match status" value="1"/>
</dbReference>
<organism evidence="5 6">
    <name type="scientific">Imshaugia aleurites</name>
    <dbReference type="NCBI Taxonomy" id="172621"/>
    <lineage>
        <taxon>Eukaryota</taxon>
        <taxon>Fungi</taxon>
        <taxon>Dikarya</taxon>
        <taxon>Ascomycota</taxon>
        <taxon>Pezizomycotina</taxon>
        <taxon>Lecanoromycetes</taxon>
        <taxon>OSLEUM clade</taxon>
        <taxon>Lecanoromycetidae</taxon>
        <taxon>Lecanorales</taxon>
        <taxon>Lecanorineae</taxon>
        <taxon>Parmeliaceae</taxon>
        <taxon>Imshaugia</taxon>
    </lineage>
</organism>
<dbReference type="GO" id="GO:0006529">
    <property type="term" value="P:asparagine biosynthetic process"/>
    <property type="evidence" value="ECO:0007669"/>
    <property type="project" value="UniProtKB-KW"/>
</dbReference>
<evidence type="ECO:0000256" key="3">
    <source>
        <dbReference type="ARBA" id="ARBA00022962"/>
    </source>
</evidence>
<accession>A0A8H3G9N5</accession>
<name>A0A8H3G9N5_9LECA</name>
<feature type="domain" description="Glutamine amidotransferase type-2" evidence="4">
    <location>
        <begin position="2"/>
        <end position="211"/>
    </location>
</feature>
<comment type="caution">
    <text evidence="5">The sequence shown here is derived from an EMBL/GenBank/DDBJ whole genome shotgun (WGS) entry which is preliminary data.</text>
</comment>
<dbReference type="Pfam" id="PF00733">
    <property type="entry name" value="Asn_synthase"/>
    <property type="match status" value="1"/>
</dbReference>
<dbReference type="EMBL" id="CAJPDT010000085">
    <property type="protein sequence ID" value="CAF9935623.1"/>
    <property type="molecule type" value="Genomic_DNA"/>
</dbReference>
<evidence type="ECO:0000259" key="4">
    <source>
        <dbReference type="PROSITE" id="PS51278"/>
    </source>
</evidence>
<evidence type="ECO:0000256" key="2">
    <source>
        <dbReference type="ARBA" id="ARBA00022888"/>
    </source>
</evidence>
<dbReference type="Gene3D" id="3.40.50.620">
    <property type="entry name" value="HUPs"/>
    <property type="match status" value="1"/>
</dbReference>
<evidence type="ECO:0000256" key="1">
    <source>
        <dbReference type="ARBA" id="ARBA00022605"/>
    </source>
</evidence>
<dbReference type="OrthoDB" id="10252281at2759"/>
<keyword evidence="3" id="KW-0315">Glutamine amidotransferase</keyword>
<evidence type="ECO:0000313" key="5">
    <source>
        <dbReference type="EMBL" id="CAF9935623.1"/>
    </source>
</evidence>
<reference evidence="5" key="1">
    <citation type="submission" date="2021-03" db="EMBL/GenBank/DDBJ databases">
        <authorList>
            <person name="Tagirdzhanova G."/>
        </authorList>
    </citation>
    <scope>NUCLEOTIDE SEQUENCE</scope>
</reference>
<dbReference type="InterPro" id="IPR001962">
    <property type="entry name" value="Asn_synthase"/>
</dbReference>
<protein>
    <recommendedName>
        <fullName evidence="4">Glutamine amidotransferase type-2 domain-containing protein</fullName>
    </recommendedName>
</protein>
<dbReference type="AlphaFoldDB" id="A0A8H3G9N5"/>
<dbReference type="InterPro" id="IPR017932">
    <property type="entry name" value="GATase_2_dom"/>
</dbReference>
<evidence type="ECO:0000313" key="6">
    <source>
        <dbReference type="Proteomes" id="UP000664534"/>
    </source>
</evidence>
<proteinExistence type="predicted"/>
<dbReference type="SUPFAM" id="SSF52402">
    <property type="entry name" value="Adenine nucleotide alpha hydrolases-like"/>
    <property type="match status" value="1"/>
</dbReference>
<gene>
    <name evidence="5" type="ORF">IMSHALPRED_010291</name>
</gene>
<dbReference type="GO" id="GO:0004066">
    <property type="term" value="F:asparagine synthase (glutamine-hydrolyzing) activity"/>
    <property type="evidence" value="ECO:0007669"/>
    <property type="project" value="InterPro"/>
</dbReference>
<dbReference type="PANTHER" id="PTHR45937">
    <property type="entry name" value="ASPARAGINE SYNTHETASE DOMAIN-CONTAINING PROTEIN 1"/>
    <property type="match status" value="1"/>
</dbReference>